<name>A0A8S1K5Q1_9CILI</name>
<dbReference type="GO" id="GO:0000398">
    <property type="term" value="P:mRNA splicing, via spliceosome"/>
    <property type="evidence" value="ECO:0007669"/>
    <property type="project" value="InterPro"/>
</dbReference>
<reference evidence="6" key="1">
    <citation type="submission" date="2021-01" db="EMBL/GenBank/DDBJ databases">
        <authorList>
            <consortium name="Genoscope - CEA"/>
            <person name="William W."/>
        </authorList>
    </citation>
    <scope>NUCLEOTIDE SEQUENCE</scope>
</reference>
<dbReference type="AlphaFoldDB" id="A0A8S1K5Q1"/>
<keyword evidence="4" id="KW-0539">Nucleus</keyword>
<evidence type="ECO:0000313" key="6">
    <source>
        <dbReference type="EMBL" id="CAD8050051.1"/>
    </source>
</evidence>
<proteinExistence type="predicted"/>
<keyword evidence="2" id="KW-0863">Zinc-finger</keyword>
<dbReference type="GO" id="GO:0008270">
    <property type="term" value="F:zinc ion binding"/>
    <property type="evidence" value="ECO:0007669"/>
    <property type="project" value="UniProtKB-KW"/>
</dbReference>
<protein>
    <submittedName>
        <fullName evidence="6">Uncharacterized protein</fullName>
    </submittedName>
</protein>
<feature type="compositionally biased region" description="Basic residues" evidence="5">
    <location>
        <begin position="169"/>
        <end position="178"/>
    </location>
</feature>
<dbReference type="PANTHER" id="PTHR45986:SF1">
    <property type="entry name" value="ZINC FINGER MATRIN-TYPE PROTEIN 2"/>
    <property type="match status" value="1"/>
</dbReference>
<feature type="region of interest" description="Disordered" evidence="5">
    <location>
        <begin position="168"/>
        <end position="191"/>
    </location>
</feature>
<evidence type="ECO:0000256" key="1">
    <source>
        <dbReference type="ARBA" id="ARBA00022723"/>
    </source>
</evidence>
<gene>
    <name evidence="6" type="ORF">PSON_ATCC_30995.1.T0040448</name>
</gene>
<dbReference type="GO" id="GO:0046540">
    <property type="term" value="C:U4/U6 x U5 tri-snRNP complex"/>
    <property type="evidence" value="ECO:0007669"/>
    <property type="project" value="TreeGrafter"/>
</dbReference>
<keyword evidence="3" id="KW-0862">Zinc</keyword>
<keyword evidence="1" id="KW-0479">Metal-binding</keyword>
<sequence length="206" mass="24433">MTDQNIPIYRRGVEEVVKKSVDEYGKQKWDIEHKIFDKQEREDEEYDKNNPRYTKSLQARTDSVGIDEQIGKKRNVVKEGLKKDQSGFYCELCDELATDSLSWLDHLNSIMHNRLLGMNMKVDKVKAVDVKEKLQQIKESTTKSQTQVQEKPKSIEEIRKQLEEQLQKKKEKKLKKQQSKQQDTMKMNDQQEIDVDDLKLKQFLKK</sequence>
<accession>A0A8S1K5Q1</accession>
<evidence type="ECO:0000256" key="4">
    <source>
        <dbReference type="ARBA" id="ARBA00023242"/>
    </source>
</evidence>
<dbReference type="Proteomes" id="UP000692954">
    <property type="component" value="Unassembled WGS sequence"/>
</dbReference>
<evidence type="ECO:0000256" key="5">
    <source>
        <dbReference type="SAM" id="MobiDB-lite"/>
    </source>
</evidence>
<keyword evidence="7" id="KW-1185">Reference proteome</keyword>
<comment type="caution">
    <text evidence="6">The sequence shown here is derived from an EMBL/GenBank/DDBJ whole genome shotgun (WGS) entry which is preliminary data.</text>
</comment>
<dbReference type="OrthoDB" id="302108at2759"/>
<evidence type="ECO:0000256" key="2">
    <source>
        <dbReference type="ARBA" id="ARBA00022771"/>
    </source>
</evidence>
<dbReference type="GO" id="GO:0005681">
    <property type="term" value="C:spliceosomal complex"/>
    <property type="evidence" value="ECO:0007669"/>
    <property type="project" value="InterPro"/>
</dbReference>
<organism evidence="6 7">
    <name type="scientific">Paramecium sonneborni</name>
    <dbReference type="NCBI Taxonomy" id="65129"/>
    <lineage>
        <taxon>Eukaryota</taxon>
        <taxon>Sar</taxon>
        <taxon>Alveolata</taxon>
        <taxon>Ciliophora</taxon>
        <taxon>Intramacronucleata</taxon>
        <taxon>Oligohymenophorea</taxon>
        <taxon>Peniculida</taxon>
        <taxon>Parameciidae</taxon>
        <taxon>Paramecium</taxon>
    </lineage>
</organism>
<dbReference type="PANTHER" id="PTHR45986">
    <property type="entry name" value="ZINC FINGER MATRIN-TYPE PROTEIN 2"/>
    <property type="match status" value="1"/>
</dbReference>
<dbReference type="EMBL" id="CAJJDN010000004">
    <property type="protein sequence ID" value="CAD8050051.1"/>
    <property type="molecule type" value="Genomic_DNA"/>
</dbReference>
<evidence type="ECO:0000313" key="7">
    <source>
        <dbReference type="Proteomes" id="UP000692954"/>
    </source>
</evidence>
<dbReference type="InterPro" id="IPR040107">
    <property type="entry name" value="Snu23"/>
</dbReference>
<evidence type="ECO:0000256" key="3">
    <source>
        <dbReference type="ARBA" id="ARBA00022833"/>
    </source>
</evidence>